<reference evidence="3" key="1">
    <citation type="journal article" date="2017" name="Nat. Commun.">
        <title>The North American bullfrog draft genome provides insight into hormonal regulation of long noncoding RNA.</title>
        <authorList>
            <person name="Hammond S.A."/>
            <person name="Warren R.L."/>
            <person name="Vandervalk B.P."/>
            <person name="Kucuk E."/>
            <person name="Khan H."/>
            <person name="Gibb E.A."/>
            <person name="Pandoh P."/>
            <person name="Kirk H."/>
            <person name="Zhao Y."/>
            <person name="Jones M."/>
            <person name="Mungall A.J."/>
            <person name="Coope R."/>
            <person name="Pleasance S."/>
            <person name="Moore R.A."/>
            <person name="Holt R.A."/>
            <person name="Round J.M."/>
            <person name="Ohora S."/>
            <person name="Walle B.V."/>
            <person name="Veldhoen N."/>
            <person name="Helbing C.C."/>
            <person name="Birol I."/>
        </authorList>
    </citation>
    <scope>NUCLEOTIDE SEQUENCE [LARGE SCALE GENOMIC DNA]</scope>
</reference>
<feature type="transmembrane region" description="Helical" evidence="1">
    <location>
        <begin position="14"/>
        <end position="37"/>
    </location>
</feature>
<sequence length="92" mass="9800">MDSQPSTGVQSTDVAAVVVPVLFLLLVATGCGFVILYMRHRRLQNSFTAFANSHYSSRLGAAIFSSGDDIGEDDDDAPMITGFSDDVPMVIA</sequence>
<keyword evidence="1" id="KW-1133">Transmembrane helix</keyword>
<dbReference type="EMBL" id="KV937534">
    <property type="protein sequence ID" value="PIO29002.1"/>
    <property type="molecule type" value="Genomic_DNA"/>
</dbReference>
<proteinExistence type="predicted"/>
<keyword evidence="3" id="KW-1185">Reference proteome</keyword>
<keyword evidence="1" id="KW-0472">Membrane</keyword>
<keyword evidence="1" id="KW-0812">Transmembrane</keyword>
<name>A0A2G9RM94_AQUCT</name>
<evidence type="ECO:0000313" key="2">
    <source>
        <dbReference type="EMBL" id="PIO29002.1"/>
    </source>
</evidence>
<dbReference type="AlphaFoldDB" id="A0A2G9RM94"/>
<dbReference type="Proteomes" id="UP000228934">
    <property type="component" value="Unassembled WGS sequence"/>
</dbReference>
<organism evidence="2 3">
    <name type="scientific">Aquarana catesbeiana</name>
    <name type="common">American bullfrog</name>
    <name type="synonym">Rana catesbeiana</name>
    <dbReference type="NCBI Taxonomy" id="8400"/>
    <lineage>
        <taxon>Eukaryota</taxon>
        <taxon>Metazoa</taxon>
        <taxon>Chordata</taxon>
        <taxon>Craniata</taxon>
        <taxon>Vertebrata</taxon>
        <taxon>Euteleostomi</taxon>
        <taxon>Amphibia</taxon>
        <taxon>Batrachia</taxon>
        <taxon>Anura</taxon>
        <taxon>Neobatrachia</taxon>
        <taxon>Ranoidea</taxon>
        <taxon>Ranidae</taxon>
        <taxon>Aquarana</taxon>
    </lineage>
</organism>
<protein>
    <submittedName>
        <fullName evidence="2">Uncharacterized protein</fullName>
    </submittedName>
</protein>
<evidence type="ECO:0000256" key="1">
    <source>
        <dbReference type="SAM" id="Phobius"/>
    </source>
</evidence>
<evidence type="ECO:0000313" key="3">
    <source>
        <dbReference type="Proteomes" id="UP000228934"/>
    </source>
</evidence>
<accession>A0A2G9RM94</accession>
<gene>
    <name evidence="2" type="ORF">AB205_0192680</name>
</gene>
<dbReference type="OrthoDB" id="443634at2759"/>